<keyword evidence="2" id="KW-0489">Methyltransferase</keyword>
<evidence type="ECO:0000256" key="3">
    <source>
        <dbReference type="ARBA" id="ARBA00022679"/>
    </source>
</evidence>
<dbReference type="EC" id="2.1.1.72" evidence="1"/>
<dbReference type="InterPro" id="IPR055573">
    <property type="entry name" value="DUF7149"/>
</dbReference>
<reference evidence="9 10" key="1">
    <citation type="submission" date="2020-02" db="EMBL/GenBank/DDBJ databases">
        <title>Draft genome sequence of two Spirosoma agri KCTC 52727 and Spirosoma terrae KCTC 52035.</title>
        <authorList>
            <person name="Rojas J."/>
            <person name="Ambika Manirajan B."/>
            <person name="Suarez C."/>
            <person name="Ratering S."/>
            <person name="Schnell S."/>
        </authorList>
    </citation>
    <scope>NUCLEOTIDE SEQUENCE [LARGE SCALE GENOMIC DNA]</scope>
    <source>
        <strain evidence="9 10">KCTC 52035</strain>
    </source>
</reference>
<dbReference type="SUPFAM" id="SSF53335">
    <property type="entry name" value="S-adenosyl-L-methionine-dependent methyltransferases"/>
    <property type="match status" value="1"/>
</dbReference>
<keyword evidence="4" id="KW-0949">S-adenosyl-L-methionine</keyword>
<dbReference type="RefSeq" id="WP_163953205.1">
    <property type="nucleotide sequence ID" value="NZ_JAAFZH010000012.1"/>
</dbReference>
<evidence type="ECO:0000256" key="2">
    <source>
        <dbReference type="ARBA" id="ARBA00022603"/>
    </source>
</evidence>
<feature type="domain" description="DUF7814" evidence="8">
    <location>
        <begin position="238"/>
        <end position="333"/>
    </location>
</feature>
<dbReference type="GO" id="GO:0032259">
    <property type="term" value="P:methylation"/>
    <property type="evidence" value="ECO:0007669"/>
    <property type="project" value="UniProtKB-KW"/>
</dbReference>
<keyword evidence="3" id="KW-0808">Transferase</keyword>
<evidence type="ECO:0000256" key="5">
    <source>
        <dbReference type="ARBA" id="ARBA00047942"/>
    </source>
</evidence>
<evidence type="ECO:0000259" key="6">
    <source>
        <dbReference type="Pfam" id="PF07669"/>
    </source>
</evidence>
<evidence type="ECO:0000256" key="1">
    <source>
        <dbReference type="ARBA" id="ARBA00011900"/>
    </source>
</evidence>
<comment type="caution">
    <text evidence="9">The sequence shown here is derived from an EMBL/GenBank/DDBJ whole genome shotgun (WGS) entry which is preliminary data.</text>
</comment>
<evidence type="ECO:0000313" key="9">
    <source>
        <dbReference type="EMBL" id="NDU97596.1"/>
    </source>
</evidence>
<feature type="domain" description="Type II methyltransferase M.TaqI-like" evidence="6">
    <location>
        <begin position="610"/>
        <end position="874"/>
    </location>
</feature>
<evidence type="ECO:0000256" key="4">
    <source>
        <dbReference type="ARBA" id="ARBA00022691"/>
    </source>
</evidence>
<dbReference type="InterPro" id="IPR011639">
    <property type="entry name" value="MethylTrfase_TaqI-like_dom"/>
</dbReference>
<evidence type="ECO:0000259" key="7">
    <source>
        <dbReference type="Pfam" id="PF23653"/>
    </source>
</evidence>
<dbReference type="Proteomes" id="UP000474175">
    <property type="component" value="Unassembled WGS sequence"/>
</dbReference>
<dbReference type="PANTHER" id="PTHR33841:SF1">
    <property type="entry name" value="DNA METHYLTRANSFERASE A"/>
    <property type="match status" value="1"/>
</dbReference>
<gene>
    <name evidence="9" type="ORF">GK108_22115</name>
</gene>
<dbReference type="Pfam" id="PF23653">
    <property type="entry name" value="DUF7149"/>
    <property type="match status" value="1"/>
</dbReference>
<dbReference type="PANTHER" id="PTHR33841">
    <property type="entry name" value="DNA METHYLTRANSFERASE YEEA-RELATED"/>
    <property type="match status" value="1"/>
</dbReference>
<evidence type="ECO:0000259" key="8">
    <source>
        <dbReference type="Pfam" id="PF25120"/>
    </source>
</evidence>
<dbReference type="Pfam" id="PF07669">
    <property type="entry name" value="Eco57I"/>
    <property type="match status" value="1"/>
</dbReference>
<comment type="catalytic activity">
    <reaction evidence="5">
        <text>a 2'-deoxyadenosine in DNA + S-adenosyl-L-methionine = an N(6)-methyl-2'-deoxyadenosine in DNA + S-adenosyl-L-homocysteine + H(+)</text>
        <dbReference type="Rhea" id="RHEA:15197"/>
        <dbReference type="Rhea" id="RHEA-COMP:12418"/>
        <dbReference type="Rhea" id="RHEA-COMP:12419"/>
        <dbReference type="ChEBI" id="CHEBI:15378"/>
        <dbReference type="ChEBI" id="CHEBI:57856"/>
        <dbReference type="ChEBI" id="CHEBI:59789"/>
        <dbReference type="ChEBI" id="CHEBI:90615"/>
        <dbReference type="ChEBI" id="CHEBI:90616"/>
        <dbReference type="EC" id="2.1.1.72"/>
    </reaction>
</comment>
<accession>A0A6L9LAR1</accession>
<dbReference type="InterPro" id="IPR029063">
    <property type="entry name" value="SAM-dependent_MTases_sf"/>
</dbReference>
<dbReference type="Pfam" id="PF25120">
    <property type="entry name" value="DUF7814"/>
    <property type="match status" value="1"/>
</dbReference>
<feature type="domain" description="DUF7149" evidence="7">
    <location>
        <begin position="7"/>
        <end position="236"/>
    </location>
</feature>
<dbReference type="InterPro" id="IPR050953">
    <property type="entry name" value="N4_N6_ade-DNA_methylase"/>
</dbReference>
<protein>
    <recommendedName>
        <fullName evidence="1">site-specific DNA-methyltransferase (adenine-specific)</fullName>
        <ecNumber evidence="1">2.1.1.72</ecNumber>
    </recommendedName>
</protein>
<organism evidence="9 10">
    <name type="scientific">Spirosoma terrae</name>
    <dbReference type="NCBI Taxonomy" id="1968276"/>
    <lineage>
        <taxon>Bacteria</taxon>
        <taxon>Pseudomonadati</taxon>
        <taxon>Bacteroidota</taxon>
        <taxon>Cytophagia</taxon>
        <taxon>Cytophagales</taxon>
        <taxon>Cytophagaceae</taxon>
        <taxon>Spirosoma</taxon>
    </lineage>
</organism>
<dbReference type="Gene3D" id="3.40.50.150">
    <property type="entry name" value="Vaccinia Virus protein VP39"/>
    <property type="match status" value="1"/>
</dbReference>
<dbReference type="EMBL" id="JAAFZH010000012">
    <property type="protein sequence ID" value="NDU97596.1"/>
    <property type="molecule type" value="Genomic_DNA"/>
</dbReference>
<dbReference type="GO" id="GO:0006304">
    <property type="term" value="P:DNA modification"/>
    <property type="evidence" value="ECO:0007669"/>
    <property type="project" value="InterPro"/>
</dbReference>
<dbReference type="GO" id="GO:0009007">
    <property type="term" value="F:site-specific DNA-methyltransferase (adenine-specific) activity"/>
    <property type="evidence" value="ECO:0007669"/>
    <property type="project" value="UniProtKB-EC"/>
</dbReference>
<dbReference type="InterPro" id="IPR056716">
    <property type="entry name" value="DUF7814"/>
</dbReference>
<dbReference type="AlphaFoldDB" id="A0A6L9LAR1"/>
<dbReference type="PRINTS" id="PR00507">
    <property type="entry name" value="N12N6MTFRASE"/>
</dbReference>
<name>A0A6L9LAR1_9BACT</name>
<keyword evidence="10" id="KW-1185">Reference proteome</keyword>
<proteinExistence type="predicted"/>
<sequence length="942" mass="106108">MRLQLRKPFQVLNKAYARQALTESQLDAFRGALLRMISRVDEKESEAYQQTIVAGFLKETFYADGFSIDTNGVVDLVIQPESTDTRSATSVWIETRKVYAGEMITPLKNNVKSLHELILRYFEACEEAAQHAVCQLVITDVYNWFIFEEADFRRFFIDNPRLKKLYQIKLQQQKDDTFFYSETARILRELNATVPVTYLNLREAADALKRPSEQGNRLLIPLVKLFRPAHFLHLPPDNTFRSDFYSELLHIIGVQETAVKKEAIRLERLPDETRNPAALLEQTIGLLEKRNLLAAIRDVDTYGTTDEEQLFTVAFTLCVTWISRALFLKLLERKNEDASLSSSDVARMSLSALQNVSHSGDAFRSQPYADLLDETDLERQTLRLADLSDPVELPLFGQTVLSGAQPDSMSAPSYLSAFLNAYTFLFDKPAAILSAATPFVTCADVTDMLTRLSCYDGRSAGPQSVTSYLVRVALGRVVVERFNAHFGWQCDDLDALRSEIDHVDRLEANRVFNSLRIVDPAAGGGQVLTTALNELIAIKARLGILLDAGGRRLQAYDVAVVNDELVVTNDLGEPFDLADADNSESWTSGLSEKQRIQTALFLEKQILLKHCLFGAESNPAAIRIGQMRLHIEQLRNSPWPIESDLECPVIPGNALLSRFSLDFRIDSLKKNVRDKFLIDFREYTQAISDANEGFVPEQVNQYQRMLEQIDSGHQKEQSAIRTLEAKLAQSVLTFDAEEQSQPQQLQNELDGAKRVMANRQRLFAQAVEWRFVFPDVLDSHYAYVGFDVVMSQPPSIWSVDRTTYQGLLRRAFPGTYSRRSNRYALQVELGLNLLKPGGLLAYLLPQKWTKASEDAKLRNWLDTKVIEQIADFSGAPLTGEQAGWPTALIVRNAEKETESHVTPSDQVNVTLSERVEGVTSSMPVSVGFVSPTAWGFSGTHDE</sequence>
<evidence type="ECO:0000313" key="10">
    <source>
        <dbReference type="Proteomes" id="UP000474175"/>
    </source>
</evidence>